<evidence type="ECO:0000256" key="2">
    <source>
        <dbReference type="ARBA" id="ARBA00008332"/>
    </source>
</evidence>
<feature type="region of interest" description="Disordered" evidence="5">
    <location>
        <begin position="129"/>
        <end position="187"/>
    </location>
</feature>
<dbReference type="OrthoDB" id="8707547at2759"/>
<evidence type="ECO:0008006" key="8">
    <source>
        <dbReference type="Google" id="ProtNLM"/>
    </source>
</evidence>
<feature type="compositionally biased region" description="Basic and acidic residues" evidence="5">
    <location>
        <begin position="148"/>
        <end position="180"/>
    </location>
</feature>
<accession>A0A812ML23</accession>
<protein>
    <recommendedName>
        <fullName evidence="8">Myeloid leukemia factor</fullName>
    </recommendedName>
</protein>
<evidence type="ECO:0000256" key="4">
    <source>
        <dbReference type="ARBA" id="ARBA00022553"/>
    </source>
</evidence>
<keyword evidence="3" id="KW-0963">Cytoplasm</keyword>
<dbReference type="Pfam" id="PF10248">
    <property type="entry name" value="Mlf1IP"/>
    <property type="match status" value="1"/>
</dbReference>
<evidence type="ECO:0000313" key="7">
    <source>
        <dbReference type="Proteomes" id="UP000649617"/>
    </source>
</evidence>
<keyword evidence="4" id="KW-0597">Phosphoprotein</keyword>
<evidence type="ECO:0000256" key="5">
    <source>
        <dbReference type="SAM" id="MobiDB-lite"/>
    </source>
</evidence>
<evidence type="ECO:0000256" key="3">
    <source>
        <dbReference type="ARBA" id="ARBA00022490"/>
    </source>
</evidence>
<feature type="compositionally biased region" description="Polar residues" evidence="5">
    <location>
        <begin position="129"/>
        <end position="147"/>
    </location>
</feature>
<name>A0A812ML23_SYMPI</name>
<sequence length="216" mass="23561">MIGGYPGRSRAQTEIAPRAQDPFGIGMFDDMMMQPFGGPPAGGLFGSMFGQMNRMMQEMDTMMGAQMRGGMMGPMGPDMFDGGRGSMMMMSGFGGGGNGSFSSQTFSFSSHMGADGQVHTEQFASSAVGDRSQNMHEVQQAYSNSRTGQDKMSLERQLDGRGRKMVKERTRGTGEERQTDMFKGMSENDAADFDQDWLRRAVPALPQHQQAHTSLS</sequence>
<comment type="caution">
    <text evidence="6">The sequence shown here is derived from an EMBL/GenBank/DDBJ whole genome shotgun (WGS) entry which is preliminary data.</text>
</comment>
<dbReference type="Proteomes" id="UP000649617">
    <property type="component" value="Unassembled WGS sequence"/>
</dbReference>
<comment type="subcellular location">
    <subcellularLocation>
        <location evidence="1">Cytoplasm</location>
    </subcellularLocation>
</comment>
<proteinExistence type="inferred from homology"/>
<dbReference type="AlphaFoldDB" id="A0A812ML23"/>
<evidence type="ECO:0000256" key="1">
    <source>
        <dbReference type="ARBA" id="ARBA00004496"/>
    </source>
</evidence>
<organism evidence="6 7">
    <name type="scientific">Symbiodinium pilosum</name>
    <name type="common">Dinoflagellate</name>
    <dbReference type="NCBI Taxonomy" id="2952"/>
    <lineage>
        <taxon>Eukaryota</taxon>
        <taxon>Sar</taxon>
        <taxon>Alveolata</taxon>
        <taxon>Dinophyceae</taxon>
        <taxon>Suessiales</taxon>
        <taxon>Symbiodiniaceae</taxon>
        <taxon>Symbiodinium</taxon>
    </lineage>
</organism>
<reference evidence="6" key="1">
    <citation type="submission" date="2021-02" db="EMBL/GenBank/DDBJ databases">
        <authorList>
            <person name="Dougan E. K."/>
            <person name="Rhodes N."/>
            <person name="Thang M."/>
            <person name="Chan C."/>
        </authorList>
    </citation>
    <scope>NUCLEOTIDE SEQUENCE</scope>
</reference>
<dbReference type="InterPro" id="IPR019376">
    <property type="entry name" value="Myeloid_leukemia_factor"/>
</dbReference>
<evidence type="ECO:0000313" key="6">
    <source>
        <dbReference type="EMBL" id="CAE7261166.1"/>
    </source>
</evidence>
<dbReference type="EMBL" id="CAJNIZ010007779">
    <property type="protein sequence ID" value="CAE7261166.1"/>
    <property type="molecule type" value="Genomic_DNA"/>
</dbReference>
<comment type="similarity">
    <text evidence="2">Belongs to the MLF family.</text>
</comment>
<keyword evidence="7" id="KW-1185">Reference proteome</keyword>
<dbReference type="GO" id="GO:0005737">
    <property type="term" value="C:cytoplasm"/>
    <property type="evidence" value="ECO:0007669"/>
    <property type="project" value="UniProtKB-SubCell"/>
</dbReference>
<gene>
    <name evidence="6" type="ORF">SPIL2461_LOCUS5479</name>
</gene>